<dbReference type="EMBL" id="JAKLJA010000017">
    <property type="protein sequence ID" value="MCG5075718.1"/>
    <property type="molecule type" value="Genomic_DNA"/>
</dbReference>
<dbReference type="RefSeq" id="WP_238465563.1">
    <property type="nucleotide sequence ID" value="NZ_JAKLJA010000017.1"/>
</dbReference>
<name>A0A9X1RQV8_9BURK</name>
<dbReference type="GO" id="GO:0005829">
    <property type="term" value="C:cytosol"/>
    <property type="evidence" value="ECO:0007669"/>
    <property type="project" value="TreeGrafter"/>
</dbReference>
<dbReference type="GO" id="GO:0008713">
    <property type="term" value="F:ADP-heptose-lipopolysaccharide heptosyltransferase activity"/>
    <property type="evidence" value="ECO:0007669"/>
    <property type="project" value="TreeGrafter"/>
</dbReference>
<keyword evidence="1" id="KW-0328">Glycosyltransferase</keyword>
<evidence type="ECO:0000256" key="1">
    <source>
        <dbReference type="ARBA" id="ARBA00022676"/>
    </source>
</evidence>
<accession>A0A9X1RQV8</accession>
<keyword evidence="4" id="KW-1185">Reference proteome</keyword>
<organism evidence="3 4">
    <name type="scientific">Paraburkholderia tagetis</name>
    <dbReference type="NCBI Taxonomy" id="2913261"/>
    <lineage>
        <taxon>Bacteria</taxon>
        <taxon>Pseudomonadati</taxon>
        <taxon>Pseudomonadota</taxon>
        <taxon>Betaproteobacteria</taxon>
        <taxon>Burkholderiales</taxon>
        <taxon>Burkholderiaceae</taxon>
        <taxon>Paraburkholderia</taxon>
    </lineage>
</organism>
<evidence type="ECO:0000313" key="3">
    <source>
        <dbReference type="EMBL" id="MCG5075718.1"/>
    </source>
</evidence>
<comment type="caution">
    <text evidence="3">The sequence shown here is derived from an EMBL/GenBank/DDBJ whole genome shotgun (WGS) entry which is preliminary data.</text>
</comment>
<dbReference type="GO" id="GO:0009244">
    <property type="term" value="P:lipopolysaccharide core region biosynthetic process"/>
    <property type="evidence" value="ECO:0007669"/>
    <property type="project" value="TreeGrafter"/>
</dbReference>
<proteinExistence type="predicted"/>
<dbReference type="AlphaFoldDB" id="A0A9X1RQV8"/>
<dbReference type="Gene3D" id="3.40.50.2000">
    <property type="entry name" value="Glycogen Phosphorylase B"/>
    <property type="match status" value="2"/>
</dbReference>
<dbReference type="InterPro" id="IPR051199">
    <property type="entry name" value="LPS_LOS_Heptosyltrfase"/>
</dbReference>
<gene>
    <name evidence="3" type="ORF">L5014_20455</name>
</gene>
<dbReference type="InterPro" id="IPR002201">
    <property type="entry name" value="Glyco_trans_9"/>
</dbReference>
<dbReference type="PANTHER" id="PTHR30160">
    <property type="entry name" value="TETRAACYLDISACCHARIDE 4'-KINASE-RELATED"/>
    <property type="match status" value="1"/>
</dbReference>
<evidence type="ECO:0000256" key="2">
    <source>
        <dbReference type="ARBA" id="ARBA00022679"/>
    </source>
</evidence>
<dbReference type="SUPFAM" id="SSF53756">
    <property type="entry name" value="UDP-Glycosyltransferase/glycogen phosphorylase"/>
    <property type="match status" value="1"/>
</dbReference>
<dbReference type="CDD" id="cd03789">
    <property type="entry name" value="GT9_LPS_heptosyltransferase"/>
    <property type="match status" value="1"/>
</dbReference>
<sequence length="381" mass="41894">MATVSGGRARNPDGGGTVPDNTIKRVLIYRIGSLGDTVITLPCLHLVARTFPQAKRVMVTNRPRVSRSAASVSILEGSGLIDKFWLIQIGVNTWLDKLALLLKIRLYRPQVLIYLSEFGRVKYMHRDQAFFRLAGIKRIYGMGDGGPLEHHVDAQSHEWEPEASRLARSLSKLGDAGIERPENWDLHLTPSERWVASEKLAPMRGMRFFACAPGSNRQTTDWGRERWRALCEALSQAYPEMGMVFLGSAADTGMAEQIAAGWQGAKLNLCGQLAPRETAAVLERATLYMGPDSGPMHLAAAVGTKCVAPFSARVMSKVWFPFGTGHKVIFHKTECAGCWLHTCEAEKHRCMTSITVDEMAQAVAASVNERVAHAASPRTPA</sequence>
<keyword evidence="2" id="KW-0808">Transferase</keyword>
<dbReference type="Pfam" id="PF01075">
    <property type="entry name" value="Glyco_transf_9"/>
    <property type="match status" value="1"/>
</dbReference>
<dbReference type="Proteomes" id="UP001139308">
    <property type="component" value="Unassembled WGS sequence"/>
</dbReference>
<reference evidence="3" key="1">
    <citation type="submission" date="2022-01" db="EMBL/GenBank/DDBJ databases">
        <title>Genome sequence and assembly of Parabukholderia sp. RG36.</title>
        <authorList>
            <person name="Chhetri G."/>
        </authorList>
    </citation>
    <scope>NUCLEOTIDE SEQUENCE</scope>
    <source>
        <strain evidence="3">RG36</strain>
    </source>
</reference>
<evidence type="ECO:0000313" key="4">
    <source>
        <dbReference type="Proteomes" id="UP001139308"/>
    </source>
</evidence>
<dbReference type="PANTHER" id="PTHR30160:SF1">
    <property type="entry name" value="LIPOPOLYSACCHARIDE 1,2-N-ACETYLGLUCOSAMINETRANSFERASE-RELATED"/>
    <property type="match status" value="1"/>
</dbReference>
<protein>
    <submittedName>
        <fullName evidence="3">Glycosyltransferase family 9 protein</fullName>
    </submittedName>
</protein>